<evidence type="ECO:0000313" key="1">
    <source>
        <dbReference type="EMBL" id="DAF47261.1"/>
    </source>
</evidence>
<organism evidence="1">
    <name type="scientific">Siphoviridae sp. ctb3910</name>
    <dbReference type="NCBI Taxonomy" id="2827897"/>
    <lineage>
        <taxon>Viruses</taxon>
        <taxon>Duplodnaviria</taxon>
        <taxon>Heunggongvirae</taxon>
        <taxon>Uroviricota</taxon>
        <taxon>Caudoviricetes</taxon>
    </lineage>
</organism>
<name>A0A8S5S8D3_9CAUD</name>
<accession>A0A8S5S8D3</accession>
<sequence length="93" mass="10447">MNCCEKEMKDLLGALDEFVKAANKNYENVIVEAKEKGEPEELLNIVEAYVSTIAEVGIPLIKEGFVDMRKGVKGVRDKLTEVIELLDAIKYED</sequence>
<reference evidence="1" key="1">
    <citation type="journal article" date="2021" name="Proc. Natl. Acad. Sci. U.S.A.">
        <title>A Catalog of Tens of Thousands of Viruses from Human Metagenomes Reveals Hidden Associations with Chronic Diseases.</title>
        <authorList>
            <person name="Tisza M.J."/>
            <person name="Buck C.B."/>
        </authorList>
    </citation>
    <scope>NUCLEOTIDE SEQUENCE</scope>
    <source>
        <strain evidence="1">Ctb3910</strain>
    </source>
</reference>
<protein>
    <submittedName>
        <fullName evidence="1">Uncharacterized protein</fullName>
    </submittedName>
</protein>
<proteinExistence type="predicted"/>
<dbReference type="EMBL" id="BK032552">
    <property type="protein sequence ID" value="DAF47261.1"/>
    <property type="molecule type" value="Genomic_DNA"/>
</dbReference>